<comment type="cofactor">
    <cofactor evidence="1">
        <name>FMN</name>
        <dbReference type="ChEBI" id="CHEBI:58210"/>
    </cofactor>
</comment>
<evidence type="ECO:0000259" key="10">
    <source>
        <dbReference type="Pfam" id="PF00724"/>
    </source>
</evidence>
<dbReference type="PANTHER" id="PTHR42917">
    <property type="entry name" value="2,4-DIENOYL-COA REDUCTASE"/>
    <property type="match status" value="1"/>
</dbReference>
<keyword evidence="4" id="KW-0285">Flavoprotein</keyword>
<dbReference type="PRINTS" id="PR00469">
    <property type="entry name" value="PNDRDTASEII"/>
</dbReference>
<dbReference type="Gene3D" id="3.50.50.60">
    <property type="entry name" value="FAD/NAD(P)-binding domain"/>
    <property type="match status" value="1"/>
</dbReference>
<feature type="domain" description="FAD/NAD(P)-binding" evidence="11">
    <location>
        <begin position="378"/>
        <end position="658"/>
    </location>
</feature>
<dbReference type="Gene3D" id="3.40.50.720">
    <property type="entry name" value="NAD(P)-binding Rossmann-like Domain"/>
    <property type="match status" value="1"/>
</dbReference>
<dbReference type="SUPFAM" id="SSF51971">
    <property type="entry name" value="Nucleotide-binding domain"/>
    <property type="match status" value="1"/>
</dbReference>
<evidence type="ECO:0000313" key="13">
    <source>
        <dbReference type="Proteomes" id="UP000886689"/>
    </source>
</evidence>
<evidence type="ECO:0000256" key="7">
    <source>
        <dbReference type="ARBA" id="ARBA00023002"/>
    </source>
</evidence>
<dbReference type="InterPro" id="IPR036188">
    <property type="entry name" value="FAD/NAD-bd_sf"/>
</dbReference>
<feature type="domain" description="NADH:flavin oxidoreductase/NADH oxidase N-terminal" evidence="10">
    <location>
        <begin position="9"/>
        <end position="333"/>
    </location>
</feature>
<dbReference type="GO" id="GO:0033543">
    <property type="term" value="P:fatty acid beta-oxidation, unsaturated, even number, reductase/isomerase pathway"/>
    <property type="evidence" value="ECO:0007669"/>
    <property type="project" value="TreeGrafter"/>
</dbReference>
<dbReference type="GO" id="GO:0046872">
    <property type="term" value="F:metal ion binding"/>
    <property type="evidence" value="ECO:0007669"/>
    <property type="project" value="UniProtKB-KW"/>
</dbReference>
<dbReference type="EMBL" id="JADJUC010000013">
    <property type="protein sequence ID" value="MBK8524735.1"/>
    <property type="molecule type" value="Genomic_DNA"/>
</dbReference>
<dbReference type="InterPro" id="IPR001155">
    <property type="entry name" value="OxRdtase_FMN_N"/>
</dbReference>
<proteinExistence type="inferred from homology"/>
<evidence type="ECO:0000256" key="5">
    <source>
        <dbReference type="ARBA" id="ARBA00022643"/>
    </source>
</evidence>
<keyword evidence="7" id="KW-0560">Oxidoreductase</keyword>
<dbReference type="PANTHER" id="PTHR42917:SF2">
    <property type="entry name" value="2,4-DIENOYL-COA REDUCTASE [(2E)-ENOYL-COA-PRODUCING]"/>
    <property type="match status" value="1"/>
</dbReference>
<dbReference type="AlphaFoldDB" id="A0A9D7K1E3"/>
<dbReference type="Proteomes" id="UP000886689">
    <property type="component" value="Unassembled WGS sequence"/>
</dbReference>
<reference evidence="12" key="1">
    <citation type="submission" date="2020-10" db="EMBL/GenBank/DDBJ databases">
        <title>Connecting structure to function with the recovery of over 1000 high-quality activated sludge metagenome-assembled genomes encoding full-length rRNA genes using long-read sequencing.</title>
        <authorList>
            <person name="Singleton C.M."/>
            <person name="Petriglieri F."/>
            <person name="Kristensen J.M."/>
            <person name="Kirkegaard R.H."/>
            <person name="Michaelsen T.Y."/>
            <person name="Andersen M.H."/>
            <person name="Karst S.M."/>
            <person name="Dueholm M.S."/>
            <person name="Nielsen P.H."/>
            <person name="Albertsen M."/>
        </authorList>
    </citation>
    <scope>NUCLEOTIDE SEQUENCE</scope>
    <source>
        <strain evidence="12">Hirt_18-Q3-R61-65_BATAC.395</strain>
    </source>
</reference>
<keyword evidence="9" id="KW-0411">Iron-sulfur</keyword>
<evidence type="ECO:0000256" key="4">
    <source>
        <dbReference type="ARBA" id="ARBA00022630"/>
    </source>
</evidence>
<dbReference type="SUPFAM" id="SSF51395">
    <property type="entry name" value="FMN-linked oxidoreductases"/>
    <property type="match status" value="1"/>
</dbReference>
<evidence type="ECO:0000256" key="6">
    <source>
        <dbReference type="ARBA" id="ARBA00022723"/>
    </source>
</evidence>
<dbReference type="Gene3D" id="3.20.20.70">
    <property type="entry name" value="Aldolase class I"/>
    <property type="match status" value="1"/>
</dbReference>
<dbReference type="GO" id="GO:0010181">
    <property type="term" value="F:FMN binding"/>
    <property type="evidence" value="ECO:0007669"/>
    <property type="project" value="InterPro"/>
</dbReference>
<organism evidence="12 13">
    <name type="scientific">Candidatus Proximibacter danicus</name>
    <dbReference type="NCBI Taxonomy" id="2954365"/>
    <lineage>
        <taxon>Bacteria</taxon>
        <taxon>Pseudomonadati</taxon>
        <taxon>Pseudomonadota</taxon>
        <taxon>Betaproteobacteria</taxon>
        <taxon>Candidatus Proximibacter</taxon>
    </lineage>
</organism>
<evidence type="ECO:0000256" key="2">
    <source>
        <dbReference type="ARBA" id="ARBA00001966"/>
    </source>
</evidence>
<dbReference type="Pfam" id="PF07992">
    <property type="entry name" value="Pyr_redox_2"/>
    <property type="match status" value="1"/>
</dbReference>
<protein>
    <submittedName>
        <fullName evidence="12">NADPH-dependent 2,4-dienoyl-CoA reductase</fullName>
    </submittedName>
</protein>
<dbReference type="InterPro" id="IPR023753">
    <property type="entry name" value="FAD/NAD-binding_dom"/>
</dbReference>
<sequence>MNQAPYPHLLAPLDLGFTTLRNRALMGSMHTGLEEVKNGFERMAAFYAERARGGAGLMVTGGFSPNLAGRVYHFGSQLSFPWQVGKHRLITEAVHTEGGKIALQILHTGRYGYHPLNVAPSKLRAPINRFTPRALTQWGIRKTIADYARCARLAQKAGYDGVEIMGSEGYLINQFIAPQTNQRTDQWGGPFENRIRFAVETVKATREKVGPNFIIIFRLSMLDLVEGGSSWDEVAALAKAIEAAGATIINTGIGWHEARIPTIATMVPRAAFAWVTKRLMGEVSIPLITTNRINTPEVAEDVLASGCADMVSMARPFLADADFVNKAAANRGDEINTCIACNQACLDHIFNGKLTSCLVNPRACHETTLTITKAEFPKKVAVVGAGPAGMACATTAAERGHEVTLFDAADRIGGQFNIAKQIPGKEDFNETLRYFGRRIQTTGVKLQLNTRADAEALKAGGFDHVVLATGITPRMPPIPGIESDSMRDRVASYLDIIEGRKVAGKSVAIIGAGGIGFDIGEFLTHSHDERSEAERFNSEWGIDTSYAHRGGLKPAVDVAAPRQVFLLQRKSSKVGDGLAKTTGWIRRTLLKKRGVTMIPGVSYERIDEAGLHITVNGEAKTLPVDTIVVCAGQESRRELKAPLEAAGIPVTLIGGADVASELDAKRAIDQGTRIAAAL</sequence>
<evidence type="ECO:0000259" key="11">
    <source>
        <dbReference type="Pfam" id="PF07992"/>
    </source>
</evidence>
<accession>A0A9D7K1E3</accession>
<evidence type="ECO:0000256" key="3">
    <source>
        <dbReference type="ARBA" id="ARBA00011048"/>
    </source>
</evidence>
<dbReference type="GO" id="GO:0008670">
    <property type="term" value="F:2,4-dienoyl-CoA reductase (NADPH) activity"/>
    <property type="evidence" value="ECO:0007669"/>
    <property type="project" value="TreeGrafter"/>
</dbReference>
<dbReference type="FunFam" id="3.20.20.70:FF:000082">
    <property type="entry name" value="NADPH-dependent 2,4-dienoyl-CoA reductase"/>
    <property type="match status" value="1"/>
</dbReference>
<comment type="caution">
    <text evidence="12">The sequence shown here is derived from an EMBL/GenBank/DDBJ whole genome shotgun (WGS) entry which is preliminary data.</text>
</comment>
<dbReference type="CDD" id="cd02930">
    <property type="entry name" value="DCR_FMN"/>
    <property type="match status" value="1"/>
</dbReference>
<gene>
    <name evidence="12" type="ORF">IPL58_11990</name>
</gene>
<comment type="cofactor">
    <cofactor evidence="2">
        <name>[4Fe-4S] cluster</name>
        <dbReference type="ChEBI" id="CHEBI:49883"/>
    </cofactor>
</comment>
<comment type="similarity">
    <text evidence="3">In the N-terminal section; belongs to the NADH:flavin oxidoreductase/NADH oxidase family.</text>
</comment>
<keyword evidence="6" id="KW-0479">Metal-binding</keyword>
<keyword evidence="5" id="KW-0288">FMN</keyword>
<evidence type="ECO:0000256" key="9">
    <source>
        <dbReference type="ARBA" id="ARBA00023014"/>
    </source>
</evidence>
<name>A0A9D7K1E3_9PROT</name>
<evidence type="ECO:0000256" key="1">
    <source>
        <dbReference type="ARBA" id="ARBA00001917"/>
    </source>
</evidence>
<dbReference type="GO" id="GO:0051536">
    <property type="term" value="F:iron-sulfur cluster binding"/>
    <property type="evidence" value="ECO:0007669"/>
    <property type="project" value="UniProtKB-KW"/>
</dbReference>
<dbReference type="InterPro" id="IPR051793">
    <property type="entry name" value="NADH:flavin_oxidoreductase"/>
</dbReference>
<dbReference type="PRINTS" id="PR00368">
    <property type="entry name" value="FADPNR"/>
</dbReference>
<dbReference type="Pfam" id="PF00724">
    <property type="entry name" value="Oxidored_FMN"/>
    <property type="match status" value="1"/>
</dbReference>
<keyword evidence="8" id="KW-0408">Iron</keyword>
<dbReference type="InterPro" id="IPR013785">
    <property type="entry name" value="Aldolase_TIM"/>
</dbReference>
<evidence type="ECO:0000256" key="8">
    <source>
        <dbReference type="ARBA" id="ARBA00023004"/>
    </source>
</evidence>
<dbReference type="SUPFAM" id="SSF51905">
    <property type="entry name" value="FAD/NAD(P)-binding domain"/>
    <property type="match status" value="1"/>
</dbReference>
<evidence type="ECO:0000313" key="12">
    <source>
        <dbReference type="EMBL" id="MBK8524735.1"/>
    </source>
</evidence>